<dbReference type="Gene3D" id="3.30.110.170">
    <property type="entry name" value="Protein of unknown function (DUF541), domain 1"/>
    <property type="match status" value="1"/>
</dbReference>
<dbReference type="InterPro" id="IPR007497">
    <property type="entry name" value="SIMPL/DUF541"/>
</dbReference>
<reference evidence="2 4" key="1">
    <citation type="submission" date="2017-10" db="EMBL/GenBank/DDBJ databases">
        <title>Genomics of the genus Arcobacter.</title>
        <authorList>
            <person name="Perez-Cataluna A."/>
            <person name="Figueras M.J."/>
        </authorList>
    </citation>
    <scope>NUCLEOTIDE SEQUENCE [LARGE SCALE GENOMIC DNA]</scope>
    <source>
        <strain evidence="2 4">CECT 7835</strain>
    </source>
</reference>
<dbReference type="Proteomes" id="UP000289193">
    <property type="component" value="Unassembled WGS sequence"/>
</dbReference>
<evidence type="ECO:0000313" key="4">
    <source>
        <dbReference type="Proteomes" id="UP000289193"/>
    </source>
</evidence>
<reference evidence="1 3" key="2">
    <citation type="submission" date="2018-07" db="EMBL/GenBank/DDBJ databases">
        <title>Complete genome of the Arcobacter bivalviorum type strain LMG 26154.</title>
        <authorList>
            <person name="Miller W.G."/>
            <person name="Yee E."/>
            <person name="Bono J.L."/>
        </authorList>
    </citation>
    <scope>NUCLEOTIDE SEQUENCE [LARGE SCALE GENOMIC DNA]</scope>
    <source>
        <strain evidence="1 3">LMG 26154</strain>
    </source>
</reference>
<dbReference type="RefSeq" id="WP_114837982.1">
    <property type="nucleotide sequence ID" value="NZ_CP031217.1"/>
</dbReference>
<evidence type="ECO:0000313" key="2">
    <source>
        <dbReference type="EMBL" id="RXK09726.1"/>
    </source>
</evidence>
<proteinExistence type="predicted"/>
<dbReference type="Pfam" id="PF04402">
    <property type="entry name" value="SIMPL"/>
    <property type="match status" value="1"/>
</dbReference>
<dbReference type="KEGG" id="hbv:ABIV_0044"/>
<name>A0AAX2AAL6_9BACT</name>
<gene>
    <name evidence="1" type="ORF">ABIV_0044</name>
    <name evidence="2" type="ORF">CRV05_08320</name>
</gene>
<dbReference type="Proteomes" id="UP000253850">
    <property type="component" value="Chromosome"/>
</dbReference>
<dbReference type="Gene3D" id="3.30.70.2970">
    <property type="entry name" value="Protein of unknown function (DUF541), domain 2"/>
    <property type="match status" value="1"/>
</dbReference>
<evidence type="ECO:0000313" key="1">
    <source>
        <dbReference type="EMBL" id="AXH11086.1"/>
    </source>
</evidence>
<sequence length="220" mass="25438">MKYLVLMLLPIYLFSFEINFNKKFSKSLPQDTLTTYLSVVVTAESEKEVNERLKKFNKKIKSYNKVEKDHGSLNVRPEYRTSKNAPKITGYRGELRYKVSSDKASDINEFINEVIELKEKRETNVVISNLSWTIKDSAFDIANDILRLEAINWANTYAKNLSEDLKLECKVKNISVNNSYFRPMAKMAYSNAEMSDEKIAVPESNKEDISINPSFVMECK</sequence>
<dbReference type="EMBL" id="PDKM01000004">
    <property type="protein sequence ID" value="RXK09726.1"/>
    <property type="molecule type" value="Genomic_DNA"/>
</dbReference>
<protein>
    <submittedName>
        <fullName evidence="2">SIMPL domain-containing protein</fullName>
    </submittedName>
</protein>
<evidence type="ECO:0000313" key="3">
    <source>
        <dbReference type="Proteomes" id="UP000253850"/>
    </source>
</evidence>
<keyword evidence="4" id="KW-1185">Reference proteome</keyword>
<dbReference type="EMBL" id="CP031217">
    <property type="protein sequence ID" value="AXH11086.1"/>
    <property type="molecule type" value="Genomic_DNA"/>
</dbReference>
<dbReference type="AlphaFoldDB" id="A0AAX2AAL6"/>
<accession>A0AAX2AAL6</accession>
<organism evidence="2 4">
    <name type="scientific">Halarcobacter bivalviorum</name>
    <dbReference type="NCBI Taxonomy" id="663364"/>
    <lineage>
        <taxon>Bacteria</taxon>
        <taxon>Pseudomonadati</taxon>
        <taxon>Campylobacterota</taxon>
        <taxon>Epsilonproteobacteria</taxon>
        <taxon>Campylobacterales</taxon>
        <taxon>Arcobacteraceae</taxon>
        <taxon>Halarcobacter</taxon>
    </lineage>
</organism>